<reference evidence="1 2" key="1">
    <citation type="submission" date="2016-07" db="EMBL/GenBank/DDBJ databases">
        <title>Pervasive Adenine N6-methylation of Active Genes in Fungi.</title>
        <authorList>
            <consortium name="DOE Joint Genome Institute"/>
            <person name="Mondo S.J."/>
            <person name="Dannebaum R.O."/>
            <person name="Kuo R.C."/>
            <person name="Labutti K."/>
            <person name="Haridas S."/>
            <person name="Kuo A."/>
            <person name="Salamov A."/>
            <person name="Ahrendt S.R."/>
            <person name="Lipzen A."/>
            <person name="Sullivan W."/>
            <person name="Andreopoulos W.B."/>
            <person name="Clum A."/>
            <person name="Lindquist E."/>
            <person name="Daum C."/>
            <person name="Ramamoorthy G.K."/>
            <person name="Gryganskyi A."/>
            <person name="Culley D."/>
            <person name="Magnuson J.K."/>
            <person name="James T.Y."/>
            <person name="O'Malley M.A."/>
            <person name="Stajich J.E."/>
            <person name="Spatafora J.W."/>
            <person name="Visel A."/>
            <person name="Grigoriev I.V."/>
        </authorList>
    </citation>
    <scope>NUCLEOTIDE SEQUENCE [LARGE SCALE GENOMIC DNA]</scope>
    <source>
        <strain evidence="1 2">62-1032</strain>
    </source>
</reference>
<evidence type="ECO:0000313" key="1">
    <source>
        <dbReference type="EMBL" id="ORY88297.1"/>
    </source>
</evidence>
<name>A0A1Y2G099_9BASI</name>
<evidence type="ECO:0000313" key="2">
    <source>
        <dbReference type="Proteomes" id="UP000193467"/>
    </source>
</evidence>
<organism evidence="1 2">
    <name type="scientific">Leucosporidium creatinivorum</name>
    <dbReference type="NCBI Taxonomy" id="106004"/>
    <lineage>
        <taxon>Eukaryota</taxon>
        <taxon>Fungi</taxon>
        <taxon>Dikarya</taxon>
        <taxon>Basidiomycota</taxon>
        <taxon>Pucciniomycotina</taxon>
        <taxon>Microbotryomycetes</taxon>
        <taxon>Leucosporidiales</taxon>
        <taxon>Leucosporidium</taxon>
    </lineage>
</organism>
<evidence type="ECO:0008006" key="3">
    <source>
        <dbReference type="Google" id="ProtNLM"/>
    </source>
</evidence>
<accession>A0A1Y2G099</accession>
<dbReference type="EMBL" id="MCGR01000011">
    <property type="protein sequence ID" value="ORY88297.1"/>
    <property type="molecule type" value="Genomic_DNA"/>
</dbReference>
<dbReference type="AlphaFoldDB" id="A0A1Y2G099"/>
<gene>
    <name evidence="1" type="ORF">BCR35DRAFT_330170</name>
</gene>
<dbReference type="Proteomes" id="UP000193467">
    <property type="component" value="Unassembled WGS sequence"/>
</dbReference>
<protein>
    <recommendedName>
        <fullName evidence="3">F-box domain-containing protein</fullName>
    </recommendedName>
</protein>
<proteinExistence type="predicted"/>
<comment type="caution">
    <text evidence="1">The sequence shown here is derived from an EMBL/GenBank/DDBJ whole genome shotgun (WGS) entry which is preliminary data.</text>
</comment>
<sequence length="338" mass="37050">MVVIQDLPLELLYRILDVAFDYPFDPTKCSFLHRTALVAHSWTKPSLKLLYASPSLERNLPACRAQLAYLEKQADGAAVVRALLLLPTLDTLNRFAASVEKLRYLHLVHSDEGIDVQLLGPKMLLNLEVLVLQATLTGAFLEEQRFAFLNRLEFTLGQLSTTLLTSLVDNSPLLYYLQITWSESWSTDVEIACPPLLALAPELRHFGFVLAGFPSPGATAELERFLPTCTALKSFELRGLGAWELGSVLSALLSALASQPAVVTIGDLRTEQGGNGVHVSFLAALSSPGLVSLKRWRYYDWAATSSASRDGKAEWEAACSERGIETSSKATRSGGRRA</sequence>
<keyword evidence="2" id="KW-1185">Reference proteome</keyword>
<dbReference type="InParanoid" id="A0A1Y2G099"/>